<dbReference type="SUPFAM" id="SSF53474">
    <property type="entry name" value="alpha/beta-Hydrolases"/>
    <property type="match status" value="1"/>
</dbReference>
<dbReference type="InterPro" id="IPR029058">
    <property type="entry name" value="AB_hydrolase_fold"/>
</dbReference>
<reference evidence="1" key="1">
    <citation type="submission" date="2013-08" db="EMBL/GenBank/DDBJ databases">
        <authorList>
            <person name="Mendez C."/>
            <person name="Richter M."/>
            <person name="Ferrer M."/>
            <person name="Sanchez J."/>
        </authorList>
    </citation>
    <scope>NUCLEOTIDE SEQUENCE</scope>
</reference>
<comment type="caution">
    <text evidence="1">The sequence shown here is derived from an EMBL/GenBank/DDBJ whole genome shotgun (WGS) entry which is preliminary data.</text>
</comment>
<reference evidence="1" key="2">
    <citation type="journal article" date="2014" name="ISME J.">
        <title>Microbial stratification in low pH oxic and suboxic macroscopic growths along an acid mine drainage.</title>
        <authorList>
            <person name="Mendez-Garcia C."/>
            <person name="Mesa V."/>
            <person name="Sprenger R.R."/>
            <person name="Richter M."/>
            <person name="Diez M.S."/>
            <person name="Solano J."/>
            <person name="Bargiela R."/>
            <person name="Golyshina O.V."/>
            <person name="Manteca A."/>
            <person name="Ramos J.L."/>
            <person name="Gallego J.R."/>
            <person name="Llorente I."/>
            <person name="Martins Dos Santos V.A."/>
            <person name="Jensen O.N."/>
            <person name="Pelaez A.I."/>
            <person name="Sanchez J."/>
            <person name="Ferrer M."/>
        </authorList>
    </citation>
    <scope>NUCLEOTIDE SEQUENCE</scope>
</reference>
<keyword evidence="1" id="KW-0645">Protease</keyword>
<dbReference type="InterPro" id="IPR001563">
    <property type="entry name" value="Peptidase_S10"/>
</dbReference>
<dbReference type="GO" id="GO:0006508">
    <property type="term" value="P:proteolysis"/>
    <property type="evidence" value="ECO:0007669"/>
    <property type="project" value="InterPro"/>
</dbReference>
<dbReference type="AlphaFoldDB" id="T1CSK9"/>
<dbReference type="Gene3D" id="3.40.50.1820">
    <property type="entry name" value="alpha/beta hydrolase"/>
    <property type="match status" value="1"/>
</dbReference>
<proteinExistence type="predicted"/>
<sequence>MSRLIVLPSLCLLLVSSAALAAAPKPAAATTHAPVPKERAVRTQHSVTIDGHTIRYTATAGTILLRNKDNQPIASMFYVAYTEDGVHNLAHRPVTFLYNGGPGAASNWIQMGGLGPYRVNMTNGGPTPPAPYSITPSHNSLLNDSDLVFIDAVGTGYSRSSARAPARCSGASIRM</sequence>
<organism evidence="1">
    <name type="scientific">mine drainage metagenome</name>
    <dbReference type="NCBI Taxonomy" id="410659"/>
    <lineage>
        <taxon>unclassified sequences</taxon>
        <taxon>metagenomes</taxon>
        <taxon>ecological metagenomes</taxon>
    </lineage>
</organism>
<dbReference type="GO" id="GO:0004185">
    <property type="term" value="F:serine-type carboxypeptidase activity"/>
    <property type="evidence" value="ECO:0007669"/>
    <property type="project" value="InterPro"/>
</dbReference>
<keyword evidence="1" id="KW-0121">Carboxypeptidase</keyword>
<evidence type="ECO:0000313" key="1">
    <source>
        <dbReference type="EMBL" id="EQD72320.1"/>
    </source>
</evidence>
<accession>T1CSK9</accession>
<dbReference type="Pfam" id="PF00450">
    <property type="entry name" value="Peptidase_S10"/>
    <property type="match status" value="1"/>
</dbReference>
<gene>
    <name evidence="1" type="ORF">B1A_05507</name>
</gene>
<protein>
    <submittedName>
        <fullName evidence="1">Serine carboxypeptidase family protein</fullName>
    </submittedName>
</protein>
<keyword evidence="1" id="KW-0378">Hydrolase</keyword>
<name>T1CSK9_9ZZZZ</name>
<dbReference type="EMBL" id="AUZX01004022">
    <property type="protein sequence ID" value="EQD72320.1"/>
    <property type="molecule type" value="Genomic_DNA"/>
</dbReference>